<keyword evidence="4 5" id="KW-0472">Membrane</keyword>
<protein>
    <submittedName>
        <fullName evidence="7">TM2 domain protein</fullName>
    </submittedName>
</protein>
<keyword evidence="8" id="KW-1185">Reference proteome</keyword>
<proteinExistence type="predicted"/>
<dbReference type="EMBL" id="ACEC01000025">
    <property type="protein sequence ID" value="EEG31727.1"/>
    <property type="molecule type" value="Genomic_DNA"/>
</dbReference>
<evidence type="ECO:0000313" key="8">
    <source>
        <dbReference type="Proteomes" id="UP000003340"/>
    </source>
</evidence>
<feature type="transmembrane region" description="Helical" evidence="5">
    <location>
        <begin position="24"/>
        <end position="43"/>
    </location>
</feature>
<keyword evidence="2 5" id="KW-0812">Transmembrane</keyword>
<dbReference type="InterPro" id="IPR007829">
    <property type="entry name" value="TM2"/>
</dbReference>
<name>C0E9X2_9FIRM</name>
<sequence length="102" mass="10482">MCTNCGSILNPAAANPLNPPKSKLVAGLLGIFLGCFGVHNFYLGFTEKAVIQLILTIVGIPLCCIVIGGFMILGAAIWGLVEGIMILTGSIPADAKGVPLVD</sequence>
<feature type="transmembrane region" description="Helical" evidence="5">
    <location>
        <begin position="49"/>
        <end position="81"/>
    </location>
</feature>
<evidence type="ECO:0000313" key="7">
    <source>
        <dbReference type="EMBL" id="EEG31727.1"/>
    </source>
</evidence>
<feature type="domain" description="TM2" evidence="6">
    <location>
        <begin position="20"/>
        <end position="69"/>
    </location>
</feature>
<dbReference type="GO" id="GO:0016020">
    <property type="term" value="C:membrane"/>
    <property type="evidence" value="ECO:0007669"/>
    <property type="project" value="UniProtKB-SubCell"/>
</dbReference>
<dbReference type="eggNOG" id="COG2314">
    <property type="taxonomic scope" value="Bacteria"/>
</dbReference>
<evidence type="ECO:0000256" key="2">
    <source>
        <dbReference type="ARBA" id="ARBA00022692"/>
    </source>
</evidence>
<evidence type="ECO:0000256" key="3">
    <source>
        <dbReference type="ARBA" id="ARBA00022989"/>
    </source>
</evidence>
<dbReference type="Pfam" id="PF05154">
    <property type="entry name" value="TM2"/>
    <property type="match status" value="1"/>
</dbReference>
<evidence type="ECO:0000256" key="5">
    <source>
        <dbReference type="SAM" id="Phobius"/>
    </source>
</evidence>
<reference evidence="7 8" key="1">
    <citation type="submission" date="2009-01" db="EMBL/GenBank/DDBJ databases">
        <authorList>
            <person name="Fulton L."/>
            <person name="Clifton S."/>
            <person name="Fulton B."/>
            <person name="Xu J."/>
            <person name="Minx P."/>
            <person name="Pepin K.H."/>
            <person name="Johnson M."/>
            <person name="Bhonagiri V."/>
            <person name="Nash W.E."/>
            <person name="Mardis E.R."/>
            <person name="Wilson R.K."/>
        </authorList>
    </citation>
    <scope>NUCLEOTIDE SEQUENCE [LARGE SCALE GENOMIC DNA]</scope>
    <source>
        <strain evidence="7 8">DSM 5476</strain>
    </source>
</reference>
<organism evidence="7 8">
    <name type="scientific">[Clostridium] methylpentosum DSM 5476</name>
    <dbReference type="NCBI Taxonomy" id="537013"/>
    <lineage>
        <taxon>Bacteria</taxon>
        <taxon>Bacillati</taxon>
        <taxon>Bacillota</taxon>
        <taxon>Clostridia</taxon>
        <taxon>Eubacteriales</taxon>
        <taxon>Oscillospiraceae</taxon>
        <taxon>Oscillospiraceae incertae sedis</taxon>
    </lineage>
</organism>
<keyword evidence="3 5" id="KW-1133">Transmembrane helix</keyword>
<accession>C0E9X2</accession>
<comment type="caution">
    <text evidence="7">The sequence shown here is derived from an EMBL/GenBank/DDBJ whole genome shotgun (WGS) entry which is preliminary data.</text>
</comment>
<dbReference type="Proteomes" id="UP000003340">
    <property type="component" value="Unassembled WGS sequence"/>
</dbReference>
<dbReference type="HOGENOM" id="CLU_081297_5_0_9"/>
<comment type="subcellular location">
    <subcellularLocation>
        <location evidence="1">Membrane</location>
        <topology evidence="1">Multi-pass membrane protein</topology>
    </subcellularLocation>
</comment>
<evidence type="ECO:0000256" key="1">
    <source>
        <dbReference type="ARBA" id="ARBA00004141"/>
    </source>
</evidence>
<gene>
    <name evidence="7" type="ORF">CLOSTMETH_00624</name>
</gene>
<evidence type="ECO:0000256" key="4">
    <source>
        <dbReference type="ARBA" id="ARBA00023136"/>
    </source>
</evidence>
<evidence type="ECO:0000259" key="6">
    <source>
        <dbReference type="Pfam" id="PF05154"/>
    </source>
</evidence>
<dbReference type="AlphaFoldDB" id="C0E9X2"/>
<dbReference type="STRING" id="537013.CLOSTMETH_00624"/>
<reference evidence="7 8" key="2">
    <citation type="submission" date="2009-02" db="EMBL/GenBank/DDBJ databases">
        <title>Draft genome sequence of Clostridium methylpentosum (DSM 5476).</title>
        <authorList>
            <person name="Sudarsanam P."/>
            <person name="Ley R."/>
            <person name="Guruge J."/>
            <person name="Turnbaugh P.J."/>
            <person name="Mahowald M."/>
            <person name="Liep D."/>
            <person name="Gordon J."/>
        </authorList>
    </citation>
    <scope>NUCLEOTIDE SEQUENCE [LARGE SCALE GENOMIC DNA]</scope>
    <source>
        <strain evidence="7 8">DSM 5476</strain>
    </source>
</reference>